<keyword evidence="6" id="KW-0346">Stress response</keyword>
<evidence type="ECO:0000256" key="2">
    <source>
        <dbReference type="ARBA" id="ARBA00023015"/>
    </source>
</evidence>
<feature type="DNA-binding region" description="H-T-H motif" evidence="6">
    <location>
        <begin position="198"/>
        <end position="217"/>
    </location>
</feature>
<dbReference type="InterPro" id="IPR007627">
    <property type="entry name" value="RNA_pol_sigma70_r2"/>
</dbReference>
<keyword evidence="2 6" id="KW-0805">Transcription regulation</keyword>
<evidence type="ECO:0000256" key="6">
    <source>
        <dbReference type="HAMAP-Rule" id="MF_02064"/>
    </source>
</evidence>
<dbReference type="Proteomes" id="UP001651880">
    <property type="component" value="Unassembled WGS sequence"/>
</dbReference>
<organism evidence="8 9">
    <name type="scientific">Lutispora saccharofermentans</name>
    <dbReference type="NCBI Taxonomy" id="3024236"/>
    <lineage>
        <taxon>Bacteria</taxon>
        <taxon>Bacillati</taxon>
        <taxon>Bacillota</taxon>
        <taxon>Clostridia</taxon>
        <taxon>Lutisporales</taxon>
        <taxon>Lutisporaceae</taxon>
        <taxon>Lutispora</taxon>
    </lineage>
</organism>
<comment type="similarity">
    <text evidence="6">Belongs to the sigma-70 factor family. SigI subfamily.</text>
</comment>
<name>A0ABT1NAA3_9FIRM</name>
<dbReference type="RefSeq" id="WP_255225676.1">
    <property type="nucleotide sequence ID" value="NZ_JAJEKE010000001.1"/>
</dbReference>
<evidence type="ECO:0000313" key="8">
    <source>
        <dbReference type="EMBL" id="MCQ1528179.1"/>
    </source>
</evidence>
<keyword evidence="4 6" id="KW-0238">DNA-binding</keyword>
<evidence type="ECO:0000259" key="7">
    <source>
        <dbReference type="Pfam" id="PF04542"/>
    </source>
</evidence>
<dbReference type="InterPro" id="IPR014244">
    <property type="entry name" value="RNA_pol_sigma-I"/>
</dbReference>
<comment type="subcellular location">
    <subcellularLocation>
        <location evidence="6">Cytoplasm</location>
    </subcellularLocation>
</comment>
<dbReference type="InterPro" id="IPR014284">
    <property type="entry name" value="RNA_pol_sigma-70_dom"/>
</dbReference>
<feature type="domain" description="RNA polymerase sigma-70 region 2" evidence="7">
    <location>
        <begin position="32"/>
        <end position="103"/>
    </location>
</feature>
<proteinExistence type="inferred from homology"/>
<accession>A0ABT1NAA3</accession>
<keyword evidence="5 6" id="KW-0804">Transcription</keyword>
<keyword evidence="1 6" id="KW-0963">Cytoplasm</keyword>
<reference evidence="8 9" key="1">
    <citation type="submission" date="2021-10" db="EMBL/GenBank/DDBJ databases">
        <title>Lutispora strain m25 sp. nov., a thermophilic, non-spore-forming bacterium isolated from a lab-scale methanogenic bioreactor digesting anaerobic sludge.</title>
        <authorList>
            <person name="El Houari A."/>
            <person name="Mcdonald J."/>
        </authorList>
    </citation>
    <scope>NUCLEOTIDE SEQUENCE [LARGE SCALE GENOMIC DNA]</scope>
    <source>
        <strain evidence="9">m25</strain>
    </source>
</reference>
<comment type="function">
    <text evidence="6">Sigma factors are initiation factors that promote the attachment of RNA polymerase to specific initiation sites and are then released.</text>
</comment>
<feature type="short sequence motif" description="Polymerase core binding" evidence="6">
    <location>
        <begin position="58"/>
        <end position="71"/>
    </location>
</feature>
<evidence type="ECO:0000313" key="9">
    <source>
        <dbReference type="Proteomes" id="UP001651880"/>
    </source>
</evidence>
<keyword evidence="3 6" id="KW-0731">Sigma factor</keyword>
<keyword evidence="9" id="KW-1185">Reference proteome</keyword>
<comment type="subunit">
    <text evidence="6">Interacts with RsgI.</text>
</comment>
<dbReference type="SUPFAM" id="SSF88946">
    <property type="entry name" value="Sigma2 domain of RNA polymerase sigma factors"/>
    <property type="match status" value="1"/>
</dbReference>
<dbReference type="EMBL" id="JAJEKE010000001">
    <property type="protein sequence ID" value="MCQ1528179.1"/>
    <property type="molecule type" value="Genomic_DNA"/>
</dbReference>
<dbReference type="NCBIfam" id="TIGR02895">
    <property type="entry name" value="spore_sigI"/>
    <property type="match status" value="1"/>
</dbReference>
<evidence type="ECO:0000256" key="5">
    <source>
        <dbReference type="ARBA" id="ARBA00023163"/>
    </source>
</evidence>
<dbReference type="HAMAP" id="MF_02064">
    <property type="entry name" value="Sigma70_SigI"/>
    <property type="match status" value="1"/>
</dbReference>
<evidence type="ECO:0000256" key="3">
    <source>
        <dbReference type="ARBA" id="ARBA00023082"/>
    </source>
</evidence>
<dbReference type="Gene3D" id="1.10.1740.10">
    <property type="match status" value="1"/>
</dbReference>
<evidence type="ECO:0000256" key="1">
    <source>
        <dbReference type="ARBA" id="ARBA00022490"/>
    </source>
</evidence>
<comment type="caution">
    <text evidence="8">The sequence shown here is derived from an EMBL/GenBank/DDBJ whole genome shotgun (WGS) entry which is preliminary data.</text>
</comment>
<dbReference type="InterPro" id="IPR013325">
    <property type="entry name" value="RNA_pol_sigma_r2"/>
</dbReference>
<sequence length="245" mass="28618">MILLKNPFKKEKDIHDRVRMSKNGDLCERNGLIQDYKPFIINVVSKETGRFVSDGDSDELSVGLIAFNEAIDRFDIERSKSFLSFAERVIKNRLIDFYRKEKKNFDTIPISYLNEIYEGEDIEERLFVDSSQWEDQDVSEEMEDFIKKLHGFGISIEDLVESSPKHLDSRKNSARIASQIVKDEILMKKIMDSRKIPVAEIERNLHISRKVLHKNKKFILAVCLILLSNNEIIKGYVYNLLKEVD</sequence>
<evidence type="ECO:0000256" key="4">
    <source>
        <dbReference type="ARBA" id="ARBA00023125"/>
    </source>
</evidence>
<dbReference type="NCBIfam" id="TIGR02937">
    <property type="entry name" value="sigma70-ECF"/>
    <property type="match status" value="1"/>
</dbReference>
<gene>
    <name evidence="6 8" type="primary">sigI</name>
    <name evidence="8" type="ORF">LJD61_01250</name>
</gene>
<dbReference type="PIRSF" id="PIRSF038953">
    <property type="entry name" value="SigI"/>
    <property type="match status" value="1"/>
</dbReference>
<comment type="activity regulation">
    <text evidence="6">Negatively regulated by the anti-sigma-I factor RsgI.</text>
</comment>
<protein>
    <recommendedName>
        <fullName evidence="6">RNA polymerase sigma factor SigI</fullName>
    </recommendedName>
</protein>
<dbReference type="Pfam" id="PF04542">
    <property type="entry name" value="Sigma70_r2"/>
    <property type="match status" value="1"/>
</dbReference>